<feature type="transmembrane region" description="Helical" evidence="5">
    <location>
        <begin position="495"/>
        <end position="513"/>
    </location>
</feature>
<dbReference type="Pfam" id="PF02931">
    <property type="entry name" value="Neur_chan_LBD"/>
    <property type="match status" value="1"/>
</dbReference>
<dbReference type="SUPFAM" id="SSF90112">
    <property type="entry name" value="Neurotransmitter-gated ion-channel transmembrane pore"/>
    <property type="match status" value="1"/>
</dbReference>
<gene>
    <name evidence="8" type="ORF">ElyMa_003041900</name>
</gene>
<dbReference type="InterPro" id="IPR036719">
    <property type="entry name" value="Neuro-gated_channel_TM_sf"/>
</dbReference>
<name>A0AAV4IKA8_9GAST</name>
<feature type="transmembrane region" description="Helical" evidence="5">
    <location>
        <begin position="248"/>
        <end position="267"/>
    </location>
</feature>
<keyword evidence="9" id="KW-1185">Reference proteome</keyword>
<keyword evidence="4 5" id="KW-0472">Membrane</keyword>
<dbReference type="AlphaFoldDB" id="A0AAV4IKA8"/>
<dbReference type="Gene3D" id="2.70.170.10">
    <property type="entry name" value="Neurotransmitter-gated ion-channel ligand-binding domain"/>
    <property type="match status" value="2"/>
</dbReference>
<evidence type="ECO:0000259" key="6">
    <source>
        <dbReference type="Pfam" id="PF02931"/>
    </source>
</evidence>
<dbReference type="Proteomes" id="UP000762676">
    <property type="component" value="Unassembled WGS sequence"/>
</dbReference>
<feature type="domain" description="Neurotransmitter-gated ion-channel ligand-binding" evidence="6">
    <location>
        <begin position="46"/>
        <end position="153"/>
    </location>
</feature>
<dbReference type="FunFam" id="2.70.170.10:FF:000060">
    <property type="entry name" value="Nicotinic acetylcholine receptor subunit alpha4"/>
    <property type="match status" value="1"/>
</dbReference>
<dbReference type="SUPFAM" id="SSF63712">
    <property type="entry name" value="Nicotinic receptor ligand binding domain-like"/>
    <property type="match status" value="2"/>
</dbReference>
<sequence length="518" mass="59194">MRAPGLRVFVPLTSPTPFYVETHHVNAKRDHRTIAGTESSVSADDRLKEQRDALVVVEHTGDLQWMPQAILNSSCAFDILFFPFDEQVCSLKFGSWTYDGNALNMDFVGGLEQMDMTDYVQSNEWDVIENVGVRNVKYYTCCPEPYPDMTFTVAEWLARRTRDLEVAGGLEQMDMTDYVQSNEWDVIENVGVRNVKYYTCCPEPYPDMTFTLRLKRKVAFYTFILILPCGLLSLLTMVIFWVPPESPAKLQLGMNIFLAFFVLLLLLADYTPRAAASIPLIATRQCSSLSFIPDYLPLPHDLALTDLGAYFCLSMIMITLSTVLACVVANMYFRGIRINRAPRWLRSCVIDSAARMFCVHEVLRERRHQPPTTPRKMWSTYVTGVRSQSDPETLVAKTHLLEARPFNRHELRDYGAFQEASGEFCDPDEPSTSTAFNSYYSASGSPSTSDDAMLIDEIATIREMMEEDEAYQDSLEEGARYTQEWRMIACVMDRIFFSFYIAVNFFGLLAMYLRSLFS</sequence>
<dbReference type="PROSITE" id="PS00236">
    <property type="entry name" value="NEUROTR_ION_CHANNEL"/>
    <property type="match status" value="1"/>
</dbReference>
<dbReference type="InterPro" id="IPR018000">
    <property type="entry name" value="Neurotransmitter_ion_chnl_CS"/>
</dbReference>
<dbReference type="GO" id="GO:0016020">
    <property type="term" value="C:membrane"/>
    <property type="evidence" value="ECO:0007669"/>
    <property type="project" value="UniProtKB-SubCell"/>
</dbReference>
<dbReference type="Gene3D" id="1.20.58.390">
    <property type="entry name" value="Neurotransmitter-gated ion-channel transmembrane domain"/>
    <property type="match status" value="1"/>
</dbReference>
<dbReference type="InterPro" id="IPR006202">
    <property type="entry name" value="Neur_chan_lig-bd"/>
</dbReference>
<keyword evidence="3 5" id="KW-1133">Transmembrane helix</keyword>
<evidence type="ECO:0000256" key="3">
    <source>
        <dbReference type="ARBA" id="ARBA00022989"/>
    </source>
</evidence>
<comment type="subcellular location">
    <subcellularLocation>
        <location evidence="1">Membrane</location>
        <topology evidence="1">Multi-pass membrane protein</topology>
    </subcellularLocation>
</comment>
<dbReference type="InterPro" id="IPR006201">
    <property type="entry name" value="Neur_channel"/>
</dbReference>
<evidence type="ECO:0000256" key="2">
    <source>
        <dbReference type="ARBA" id="ARBA00022692"/>
    </source>
</evidence>
<evidence type="ECO:0000313" key="8">
    <source>
        <dbReference type="EMBL" id="GFS09637.1"/>
    </source>
</evidence>
<feature type="transmembrane region" description="Helical" evidence="5">
    <location>
        <begin position="274"/>
        <end position="296"/>
    </location>
</feature>
<feature type="domain" description="Neurotransmitter-gated ion-channel transmembrane" evidence="7">
    <location>
        <begin position="308"/>
        <end position="507"/>
    </location>
</feature>
<dbReference type="InterPro" id="IPR036734">
    <property type="entry name" value="Neur_chan_lig-bd_sf"/>
</dbReference>
<dbReference type="PANTHER" id="PTHR18945">
    <property type="entry name" value="NEUROTRANSMITTER GATED ION CHANNEL"/>
    <property type="match status" value="1"/>
</dbReference>
<feature type="transmembrane region" description="Helical" evidence="5">
    <location>
        <begin position="308"/>
        <end position="333"/>
    </location>
</feature>
<reference evidence="8 9" key="1">
    <citation type="journal article" date="2021" name="Elife">
        <title>Chloroplast acquisition without the gene transfer in kleptoplastic sea slugs, Plakobranchus ocellatus.</title>
        <authorList>
            <person name="Maeda T."/>
            <person name="Takahashi S."/>
            <person name="Yoshida T."/>
            <person name="Shimamura S."/>
            <person name="Takaki Y."/>
            <person name="Nagai Y."/>
            <person name="Toyoda A."/>
            <person name="Suzuki Y."/>
            <person name="Arimoto A."/>
            <person name="Ishii H."/>
            <person name="Satoh N."/>
            <person name="Nishiyama T."/>
            <person name="Hasebe M."/>
            <person name="Maruyama T."/>
            <person name="Minagawa J."/>
            <person name="Obokata J."/>
            <person name="Shigenobu S."/>
        </authorList>
    </citation>
    <scope>NUCLEOTIDE SEQUENCE [LARGE SCALE GENOMIC DNA]</scope>
</reference>
<dbReference type="GO" id="GO:0005230">
    <property type="term" value="F:extracellular ligand-gated monoatomic ion channel activity"/>
    <property type="evidence" value="ECO:0007669"/>
    <property type="project" value="InterPro"/>
</dbReference>
<feature type="domain" description="Neurotransmitter-gated ion-channel transmembrane" evidence="7">
    <location>
        <begin position="225"/>
        <end position="282"/>
    </location>
</feature>
<evidence type="ECO:0000313" key="9">
    <source>
        <dbReference type="Proteomes" id="UP000762676"/>
    </source>
</evidence>
<evidence type="ECO:0000259" key="7">
    <source>
        <dbReference type="Pfam" id="PF02932"/>
    </source>
</evidence>
<dbReference type="EMBL" id="BMAT01006297">
    <property type="protein sequence ID" value="GFS09637.1"/>
    <property type="molecule type" value="Genomic_DNA"/>
</dbReference>
<dbReference type="InterPro" id="IPR038050">
    <property type="entry name" value="Neuro_actylchol_rec"/>
</dbReference>
<evidence type="ECO:0000256" key="4">
    <source>
        <dbReference type="ARBA" id="ARBA00023136"/>
    </source>
</evidence>
<keyword evidence="2 5" id="KW-0812">Transmembrane</keyword>
<accession>A0AAV4IKA8</accession>
<evidence type="ECO:0000256" key="5">
    <source>
        <dbReference type="SAM" id="Phobius"/>
    </source>
</evidence>
<organism evidence="8 9">
    <name type="scientific">Elysia marginata</name>
    <dbReference type="NCBI Taxonomy" id="1093978"/>
    <lineage>
        <taxon>Eukaryota</taxon>
        <taxon>Metazoa</taxon>
        <taxon>Spiralia</taxon>
        <taxon>Lophotrochozoa</taxon>
        <taxon>Mollusca</taxon>
        <taxon>Gastropoda</taxon>
        <taxon>Heterobranchia</taxon>
        <taxon>Euthyneura</taxon>
        <taxon>Panpulmonata</taxon>
        <taxon>Sacoglossa</taxon>
        <taxon>Placobranchoidea</taxon>
        <taxon>Plakobranchidae</taxon>
        <taxon>Elysia</taxon>
    </lineage>
</organism>
<keyword evidence="8" id="KW-0675">Receptor</keyword>
<protein>
    <submittedName>
        <fullName evidence="8">Neuronal acetylcholine receptor subunit alpha-7</fullName>
    </submittedName>
</protein>
<evidence type="ECO:0000256" key="1">
    <source>
        <dbReference type="ARBA" id="ARBA00004141"/>
    </source>
</evidence>
<dbReference type="GO" id="GO:0004888">
    <property type="term" value="F:transmembrane signaling receptor activity"/>
    <property type="evidence" value="ECO:0007669"/>
    <property type="project" value="InterPro"/>
</dbReference>
<dbReference type="CDD" id="cd19051">
    <property type="entry name" value="LGIC_TM_cation"/>
    <property type="match status" value="1"/>
</dbReference>
<dbReference type="Pfam" id="PF02932">
    <property type="entry name" value="Neur_chan_memb"/>
    <property type="match status" value="2"/>
</dbReference>
<feature type="transmembrane region" description="Helical" evidence="5">
    <location>
        <begin position="218"/>
        <end position="242"/>
    </location>
</feature>
<dbReference type="InterPro" id="IPR006029">
    <property type="entry name" value="Neurotrans-gated_channel_TM"/>
</dbReference>
<comment type="caution">
    <text evidence="8">The sequence shown here is derived from an EMBL/GenBank/DDBJ whole genome shotgun (WGS) entry which is preliminary data.</text>
</comment>
<proteinExistence type="predicted"/>